<keyword evidence="2" id="KW-1185">Reference proteome</keyword>
<accession>A0ABP8JNP2</accession>
<evidence type="ECO:0000313" key="1">
    <source>
        <dbReference type="EMBL" id="GAA4393688.1"/>
    </source>
</evidence>
<gene>
    <name evidence="1" type="ORF">GCM10023153_13970</name>
</gene>
<evidence type="ECO:0000313" key="2">
    <source>
        <dbReference type="Proteomes" id="UP001500390"/>
    </source>
</evidence>
<evidence type="ECO:0008006" key="3">
    <source>
        <dbReference type="Google" id="ProtNLM"/>
    </source>
</evidence>
<sequence length="104" mass="10970">MTLAVTVLYFEGCPSWRTVLDRLPPAAALVGVRITVSTQLVQTPEDADRLGFTGSPTILIGGHDPFAERGMVPAMACRVYATPQGLAGSPTVDQLAEALRSSVN</sequence>
<dbReference type="RefSeq" id="WP_343041679.1">
    <property type="nucleotide sequence ID" value="NZ_BAABFX010000022.1"/>
</dbReference>
<dbReference type="EMBL" id="BAABFX010000022">
    <property type="protein sequence ID" value="GAA4393688.1"/>
    <property type="molecule type" value="Genomic_DNA"/>
</dbReference>
<comment type="caution">
    <text evidence="1">The sequence shown here is derived from an EMBL/GenBank/DDBJ whole genome shotgun (WGS) entry which is preliminary data.</text>
</comment>
<reference evidence="2" key="1">
    <citation type="journal article" date="2019" name="Int. J. Syst. Evol. Microbiol.">
        <title>The Global Catalogue of Microorganisms (GCM) 10K type strain sequencing project: providing services to taxonomists for standard genome sequencing and annotation.</title>
        <authorList>
            <consortium name="The Broad Institute Genomics Platform"/>
            <consortium name="The Broad Institute Genome Sequencing Center for Infectious Disease"/>
            <person name="Wu L."/>
            <person name="Ma J."/>
        </authorList>
    </citation>
    <scope>NUCLEOTIDE SEQUENCE [LARGE SCALE GENOMIC DNA]</scope>
    <source>
        <strain evidence="2">JCM 17738</strain>
    </source>
</reference>
<name>A0ABP8JNP2_9MICO</name>
<proteinExistence type="predicted"/>
<dbReference type="Proteomes" id="UP001500390">
    <property type="component" value="Unassembled WGS sequence"/>
</dbReference>
<protein>
    <recommendedName>
        <fullName evidence="3">Thioredoxin family protein</fullName>
    </recommendedName>
</protein>
<organism evidence="1 2">
    <name type="scientific">Ornithinibacter aureus</name>
    <dbReference type="NCBI Taxonomy" id="622664"/>
    <lineage>
        <taxon>Bacteria</taxon>
        <taxon>Bacillati</taxon>
        <taxon>Actinomycetota</taxon>
        <taxon>Actinomycetes</taxon>
        <taxon>Micrococcales</taxon>
        <taxon>Intrasporangiaceae</taxon>
        <taxon>Ornithinibacter</taxon>
    </lineage>
</organism>